<evidence type="ECO:0000313" key="3">
    <source>
        <dbReference type="Proteomes" id="UP001403385"/>
    </source>
</evidence>
<dbReference type="RefSeq" id="WP_346820953.1">
    <property type="nucleotide sequence ID" value="NZ_JBDKWZ010000005.1"/>
</dbReference>
<dbReference type="GO" id="GO:0016787">
    <property type="term" value="F:hydrolase activity"/>
    <property type="evidence" value="ECO:0007669"/>
    <property type="project" value="UniProtKB-KW"/>
</dbReference>
<feature type="domain" description="Serine aminopeptidase S33" evidence="1">
    <location>
        <begin position="45"/>
        <end position="129"/>
    </location>
</feature>
<dbReference type="InterPro" id="IPR015946">
    <property type="entry name" value="KH_dom-like_a/b"/>
</dbReference>
<gene>
    <name evidence="2" type="ORF">AAG747_09640</name>
</gene>
<dbReference type="AlphaFoldDB" id="A0AAW9RTD0"/>
<reference evidence="2 3" key="1">
    <citation type="submission" date="2024-04" db="EMBL/GenBank/DDBJ databases">
        <title>Novel genus in family Flammeovirgaceae.</title>
        <authorList>
            <person name="Nguyen T.H."/>
            <person name="Vuong T.Q."/>
            <person name="Le H."/>
            <person name="Kim S.-G."/>
        </authorList>
    </citation>
    <scope>NUCLEOTIDE SEQUENCE [LARGE SCALE GENOMIC DNA]</scope>
    <source>
        <strain evidence="2 3">JCM 23209</strain>
    </source>
</reference>
<dbReference type="InterPro" id="IPR029058">
    <property type="entry name" value="AB_hydrolase_fold"/>
</dbReference>
<dbReference type="PANTHER" id="PTHR39624">
    <property type="entry name" value="PROTEIN INVOLVED IN RIMO-MEDIATED BETA-METHYLTHIOLATION OF RIBOSOMAL PROTEIN S12 YCAO"/>
    <property type="match status" value="1"/>
</dbReference>
<dbReference type="InterPro" id="IPR036102">
    <property type="entry name" value="OsmC/Ohrsf"/>
</dbReference>
<proteinExistence type="predicted"/>
<keyword evidence="2" id="KW-0378">Hydrolase</keyword>
<dbReference type="InterPro" id="IPR003718">
    <property type="entry name" value="OsmC/Ohr_fam"/>
</dbReference>
<dbReference type="Pfam" id="PF02566">
    <property type="entry name" value="OsmC"/>
    <property type="match status" value="1"/>
</dbReference>
<organism evidence="2 3">
    <name type="scientific">Rapidithrix thailandica</name>
    <dbReference type="NCBI Taxonomy" id="413964"/>
    <lineage>
        <taxon>Bacteria</taxon>
        <taxon>Pseudomonadati</taxon>
        <taxon>Bacteroidota</taxon>
        <taxon>Cytophagia</taxon>
        <taxon>Cytophagales</taxon>
        <taxon>Flammeovirgaceae</taxon>
        <taxon>Rapidithrix</taxon>
    </lineage>
</organism>
<sequence>MRTLDISFPNKSGAMLSAKLELPADGQAHNFALFAHCFTCDKNLNAIKHISRAMTTQGLGVLRFDFTGLGESEGDFAETSIGSNMEDLLAAADFLKKEYKAPALLIGHSFGGAAVLLTAHQISSALAVATIGAPFDPEHVTHLFSDQLDELREQGKAKVNIGGRPFFLKKKFLDDLQTVHSHHPIQNLDAALLVLHSPQDEIVSIDNATKIYKAAQHPKSYLSLDGANHLLSKKLDALYVGEVIATWAKRYVQWPTIEPLATNKQVVIRTQQEFTTEVRAGTHGFLADEPESVGGNNLGPTPYDLLVAALGTCTGMTLRIYANLKKWDLEEVRVHLEHNRIHTQDCEGLQSKHKDGKLDFIDREIELYGNLTEEQKEKLLEIANRCPVHKTLTSDIKINTALKK</sequence>
<protein>
    <submittedName>
        <fullName evidence="2">Bifunctional alpha/beta hydrolase/OsmC family protein</fullName>
    </submittedName>
</protein>
<evidence type="ECO:0000259" key="1">
    <source>
        <dbReference type="Pfam" id="PF12146"/>
    </source>
</evidence>
<dbReference type="Proteomes" id="UP001403385">
    <property type="component" value="Unassembled WGS sequence"/>
</dbReference>
<dbReference type="InterPro" id="IPR022742">
    <property type="entry name" value="Hydrolase_4"/>
</dbReference>
<dbReference type="SUPFAM" id="SSF53474">
    <property type="entry name" value="alpha/beta-Hydrolases"/>
    <property type="match status" value="1"/>
</dbReference>
<dbReference type="Pfam" id="PF12146">
    <property type="entry name" value="Hydrolase_4"/>
    <property type="match status" value="1"/>
</dbReference>
<dbReference type="SUPFAM" id="SSF82784">
    <property type="entry name" value="OsmC-like"/>
    <property type="match status" value="1"/>
</dbReference>
<dbReference type="PANTHER" id="PTHR39624:SF2">
    <property type="entry name" value="OSMC-LIKE PROTEIN"/>
    <property type="match status" value="1"/>
</dbReference>
<comment type="caution">
    <text evidence="2">The sequence shown here is derived from an EMBL/GenBank/DDBJ whole genome shotgun (WGS) entry which is preliminary data.</text>
</comment>
<accession>A0AAW9RTD0</accession>
<dbReference type="Gene3D" id="3.30.300.20">
    <property type="match status" value="1"/>
</dbReference>
<keyword evidence="3" id="KW-1185">Reference proteome</keyword>
<dbReference type="Gene3D" id="3.40.50.1820">
    <property type="entry name" value="alpha/beta hydrolase"/>
    <property type="match status" value="1"/>
</dbReference>
<name>A0AAW9RTD0_9BACT</name>
<dbReference type="EMBL" id="JBDKWZ010000005">
    <property type="protein sequence ID" value="MEN7548172.1"/>
    <property type="molecule type" value="Genomic_DNA"/>
</dbReference>
<evidence type="ECO:0000313" key="2">
    <source>
        <dbReference type="EMBL" id="MEN7548172.1"/>
    </source>
</evidence>